<reference evidence="5 6" key="1">
    <citation type="submission" date="2011-09" db="EMBL/GenBank/DDBJ databases">
        <authorList>
            <consortium name="US DOE Joint Genome Institute (JGI-PGF)"/>
            <person name="Lucas S."/>
            <person name="Han J."/>
            <person name="Lapidus A."/>
            <person name="Cheng J.-F."/>
            <person name="Goodwin L."/>
            <person name="Pitluck S."/>
            <person name="Peters L."/>
            <person name="Land M.L."/>
            <person name="Hauser L."/>
            <person name="Orellana R."/>
            <person name="Lovley D."/>
            <person name="Woyke T.J."/>
        </authorList>
    </citation>
    <scope>NUCLEOTIDE SEQUENCE [LARGE SCALE GENOMIC DNA]</scope>
    <source>
        <strain evidence="5 6">2ac9</strain>
    </source>
</reference>
<keyword evidence="6" id="KW-1185">Reference proteome</keyword>
<dbReference type="PROSITE" id="PS00211">
    <property type="entry name" value="ABC_TRANSPORTER_1"/>
    <property type="match status" value="1"/>
</dbReference>
<evidence type="ECO:0000313" key="5">
    <source>
        <dbReference type="EMBL" id="EIM63775.1"/>
    </source>
</evidence>
<evidence type="ECO:0000256" key="2">
    <source>
        <dbReference type="ARBA" id="ARBA00022840"/>
    </source>
</evidence>
<dbReference type="InterPro" id="IPR051309">
    <property type="entry name" value="ABCF_ATPase"/>
</dbReference>
<keyword evidence="2" id="KW-0067">ATP-binding</keyword>
<dbReference type="Gene3D" id="1.10.287.380">
    <property type="entry name" value="Valyl-tRNA synthetase, C-terminal domain"/>
    <property type="match status" value="1"/>
</dbReference>
<feature type="coiled-coil region" evidence="3">
    <location>
        <begin position="541"/>
        <end position="601"/>
    </location>
</feature>
<accession>I5B2R2</accession>
<proteinExistence type="predicted"/>
<dbReference type="HOGENOM" id="CLU_000604_36_0_7"/>
<organism evidence="5 6">
    <name type="scientific">Desulfobacter postgatei 2ac9</name>
    <dbReference type="NCBI Taxonomy" id="879212"/>
    <lineage>
        <taxon>Bacteria</taxon>
        <taxon>Pseudomonadati</taxon>
        <taxon>Thermodesulfobacteriota</taxon>
        <taxon>Desulfobacteria</taxon>
        <taxon>Desulfobacterales</taxon>
        <taxon>Desulfobacteraceae</taxon>
        <taxon>Desulfobacter</taxon>
    </lineage>
</organism>
<feature type="domain" description="ABC transporter" evidence="4">
    <location>
        <begin position="5"/>
        <end position="224"/>
    </location>
</feature>
<feature type="domain" description="ABC transporter" evidence="4">
    <location>
        <begin position="294"/>
        <end position="522"/>
    </location>
</feature>
<dbReference type="AlphaFoldDB" id="I5B2R2"/>
<dbReference type="GO" id="GO:0003677">
    <property type="term" value="F:DNA binding"/>
    <property type="evidence" value="ECO:0007669"/>
    <property type="project" value="InterPro"/>
</dbReference>
<dbReference type="Pfam" id="PF00005">
    <property type="entry name" value="ABC_tran"/>
    <property type="match status" value="2"/>
</dbReference>
<evidence type="ECO:0000313" key="6">
    <source>
        <dbReference type="Proteomes" id="UP000005778"/>
    </source>
</evidence>
<name>I5B2R2_9BACT</name>
<evidence type="ECO:0000256" key="3">
    <source>
        <dbReference type="SAM" id="Coils"/>
    </source>
</evidence>
<dbReference type="Pfam" id="PF16326">
    <property type="entry name" value="ABC_tran_CTD"/>
    <property type="match status" value="1"/>
</dbReference>
<dbReference type="EMBL" id="CM001488">
    <property type="protein sequence ID" value="EIM63775.1"/>
    <property type="molecule type" value="Genomic_DNA"/>
</dbReference>
<keyword evidence="1" id="KW-0547">Nucleotide-binding</keyword>
<dbReference type="InterPro" id="IPR003439">
    <property type="entry name" value="ABC_transporter-like_ATP-bd"/>
</dbReference>
<gene>
    <name evidence="5" type="ORF">DespoDRAFT_01865</name>
</gene>
<dbReference type="CDD" id="cd03221">
    <property type="entry name" value="ABCF_EF-3"/>
    <property type="match status" value="2"/>
</dbReference>
<dbReference type="InterPro" id="IPR032524">
    <property type="entry name" value="ABC_tran_C"/>
</dbReference>
<dbReference type="RefSeq" id="WP_004073052.1">
    <property type="nucleotide sequence ID" value="NZ_CM001488.1"/>
</dbReference>
<evidence type="ECO:0000259" key="4">
    <source>
        <dbReference type="PROSITE" id="PS50893"/>
    </source>
</evidence>
<dbReference type="InterPro" id="IPR037118">
    <property type="entry name" value="Val-tRNA_synth_C_sf"/>
</dbReference>
<dbReference type="PANTHER" id="PTHR42855">
    <property type="entry name" value="ABC TRANSPORTER ATP-BINDING SUBUNIT"/>
    <property type="match status" value="1"/>
</dbReference>
<dbReference type="PROSITE" id="PS50893">
    <property type="entry name" value="ABC_TRANSPORTER_2"/>
    <property type="match status" value="2"/>
</dbReference>
<reference evidence="5 6" key="2">
    <citation type="submission" date="2012-02" db="EMBL/GenBank/DDBJ databases">
        <title>Improved High-Quality Draft sequence of Desulfobacter postgatei 2ac9.</title>
        <authorList>
            <consortium name="US DOE Joint Genome Institute"/>
            <person name="Lucas S."/>
            <person name="Han J."/>
            <person name="Lapidus A."/>
            <person name="Cheng J.-F."/>
            <person name="Goodwin L."/>
            <person name="Pitluck S."/>
            <person name="Peters L."/>
            <person name="Ovchinnikova G."/>
            <person name="Held B."/>
            <person name="Detter J.C."/>
            <person name="Han C."/>
            <person name="Tapia R."/>
            <person name="Land M."/>
            <person name="Hauser L."/>
            <person name="Kyrpides N."/>
            <person name="Ivanova N."/>
            <person name="Pagani I."/>
            <person name="Orellana R."/>
            <person name="Lovley D."/>
            <person name="Woyke T."/>
        </authorList>
    </citation>
    <scope>NUCLEOTIDE SEQUENCE [LARGE SCALE GENOMIC DNA]</scope>
    <source>
        <strain evidence="5 6">2ac9</strain>
    </source>
</reference>
<dbReference type="OrthoDB" id="9808609at2"/>
<dbReference type="SUPFAM" id="SSF52540">
    <property type="entry name" value="P-loop containing nucleoside triphosphate hydrolases"/>
    <property type="match status" value="2"/>
</dbReference>
<dbReference type="PANTHER" id="PTHR42855:SF2">
    <property type="entry name" value="DRUG RESISTANCE ABC TRANSPORTER,ATP-BINDING PROTEIN"/>
    <property type="match status" value="1"/>
</dbReference>
<keyword evidence="3" id="KW-0175">Coiled coil</keyword>
<dbReference type="Proteomes" id="UP000005778">
    <property type="component" value="Chromosome"/>
</dbReference>
<dbReference type="InterPro" id="IPR017871">
    <property type="entry name" value="ABC_transporter-like_CS"/>
</dbReference>
<dbReference type="GO" id="GO:0005524">
    <property type="term" value="F:ATP binding"/>
    <property type="evidence" value="ECO:0007669"/>
    <property type="project" value="UniProtKB-KW"/>
</dbReference>
<dbReference type="GO" id="GO:0016887">
    <property type="term" value="F:ATP hydrolysis activity"/>
    <property type="evidence" value="ECO:0007669"/>
    <property type="project" value="InterPro"/>
</dbReference>
<dbReference type="InterPro" id="IPR003593">
    <property type="entry name" value="AAA+_ATPase"/>
</dbReference>
<dbReference type="Gene3D" id="3.40.50.300">
    <property type="entry name" value="P-loop containing nucleotide triphosphate hydrolases"/>
    <property type="match status" value="2"/>
</dbReference>
<dbReference type="eggNOG" id="COG0488">
    <property type="taxonomic scope" value="Bacteria"/>
</dbReference>
<dbReference type="STRING" id="879212.DespoDRAFT_01865"/>
<sequence>MTVLVSVKELCKAYGDDTLFTGLSFDVKPGEKLGLIGMNGSGKSTLLKIICGLSNPDEGELSVQPGQCVVYLAQEDEFDPELSIEQVLFNTLASLDLQEKERHRRVNRALGLGGFTDAAIKTKALSGGWRKRLAITRAFCLEPNLLLLDEPTNHLDIAGILWLEQMLLTARFSFVAVSHDRAFLETVCSHTMEIARYYQGGVFKIQGNYHTFEQERDKYLEAQAKKQSSLASKMRREDQWLRQGAKARTTKAKYRIDQAEELRKELSEVKTRNRQTARMDIDFSGTGRQTRKLLRVHNLTKSFGGKLLFSGITFELGPGFCLGIVGDNGSGKSTFLSLIEQSMAPDQGTVKWAENLKTAVYHQERTYLDPEMTLRDALNPAGGDSINYKGRPIHVVSWAKRFLFMPDQLDMPVGRLSGGEKARIVLAEIMRQPCDLLLLDEPTNDLDILSLEVLETSIKEFEGAVIIVSHDRYLMDRVCHRMLYLDNSETPKFYKDFGQILKARTALDKPEKPVEEKTKKEITKPAPAKKLLFSFKDKYELEHIEEKILDAEQRVEDLSEQVQHPDVIQSPALLAETCQKLEQAQALVQSLYSRWEELEEKKAAADKN</sequence>
<dbReference type="SMART" id="SM00382">
    <property type="entry name" value="AAA"/>
    <property type="match status" value="2"/>
</dbReference>
<protein>
    <submittedName>
        <fullName evidence="5">ATPase component of ABC transporters with duplicated ATPase domain</fullName>
    </submittedName>
</protein>
<dbReference type="InterPro" id="IPR027417">
    <property type="entry name" value="P-loop_NTPase"/>
</dbReference>
<evidence type="ECO:0000256" key="1">
    <source>
        <dbReference type="ARBA" id="ARBA00022741"/>
    </source>
</evidence>